<accession>A0A7N2MET7</accession>
<dbReference type="Gene3D" id="1.20.120.690">
    <property type="entry name" value="RDM1 protein domain"/>
    <property type="match status" value="1"/>
</dbReference>
<dbReference type="AlphaFoldDB" id="A0A7N2MET7"/>
<dbReference type="InParanoid" id="A0A7N2MET7"/>
<keyword evidence="3" id="KW-1185">Reference proteome</keyword>
<name>A0A7N2MET7_QUELO</name>
<dbReference type="InterPro" id="IPR015270">
    <property type="entry name" value="RDM1_plant"/>
</dbReference>
<evidence type="ECO:0008006" key="4">
    <source>
        <dbReference type="Google" id="ProtNLM"/>
    </source>
</evidence>
<dbReference type="PANTHER" id="PTHR36366:SF3">
    <property type="entry name" value="PROTEIN RDM1"/>
    <property type="match status" value="1"/>
</dbReference>
<organism evidence="2 3">
    <name type="scientific">Quercus lobata</name>
    <name type="common">Valley oak</name>
    <dbReference type="NCBI Taxonomy" id="97700"/>
    <lineage>
        <taxon>Eukaryota</taxon>
        <taxon>Viridiplantae</taxon>
        <taxon>Streptophyta</taxon>
        <taxon>Embryophyta</taxon>
        <taxon>Tracheophyta</taxon>
        <taxon>Spermatophyta</taxon>
        <taxon>Magnoliopsida</taxon>
        <taxon>eudicotyledons</taxon>
        <taxon>Gunneridae</taxon>
        <taxon>Pentapetalae</taxon>
        <taxon>rosids</taxon>
        <taxon>fabids</taxon>
        <taxon>Fagales</taxon>
        <taxon>Fagaceae</taxon>
        <taxon>Quercus</taxon>
    </lineage>
</organism>
<dbReference type="Gramene" id="QL08p059729:mrna">
    <property type="protein sequence ID" value="QL08p059729:mrna"/>
    <property type="gene ID" value="QL08p059729"/>
</dbReference>
<dbReference type="GO" id="GO:0000419">
    <property type="term" value="C:RNA polymerase V complex"/>
    <property type="evidence" value="ECO:0007669"/>
    <property type="project" value="TreeGrafter"/>
</dbReference>
<dbReference type="Pfam" id="PF09187">
    <property type="entry name" value="RdDM_RDM1"/>
    <property type="match status" value="1"/>
</dbReference>
<evidence type="ECO:0000256" key="1">
    <source>
        <dbReference type="SAM" id="MobiDB-lite"/>
    </source>
</evidence>
<reference evidence="2 3" key="1">
    <citation type="journal article" date="2016" name="G3 (Bethesda)">
        <title>First Draft Assembly and Annotation of the Genome of a California Endemic Oak Quercus lobata Nee (Fagaceae).</title>
        <authorList>
            <person name="Sork V.L."/>
            <person name="Fitz-Gibbon S.T."/>
            <person name="Puiu D."/>
            <person name="Crepeau M."/>
            <person name="Gugger P.F."/>
            <person name="Sherman R."/>
            <person name="Stevens K."/>
            <person name="Langley C.H."/>
            <person name="Pellegrini M."/>
            <person name="Salzberg S.L."/>
        </authorList>
    </citation>
    <scope>NUCLEOTIDE SEQUENCE [LARGE SCALE GENOMIC DNA]</scope>
    <source>
        <strain evidence="2 3">cv. SW786</strain>
    </source>
</reference>
<proteinExistence type="predicted"/>
<dbReference type="Proteomes" id="UP000594261">
    <property type="component" value="Chromosome 8"/>
</dbReference>
<dbReference type="SUPFAM" id="SSF109920">
    <property type="entry name" value="Hypothetical protein At3g22680"/>
    <property type="match status" value="1"/>
</dbReference>
<dbReference type="OMA" id="EATIWVV"/>
<dbReference type="EMBL" id="LRBV02000008">
    <property type="status" value="NOT_ANNOTATED_CDS"/>
    <property type="molecule type" value="Genomic_DNA"/>
</dbReference>
<dbReference type="InterPro" id="IPR036319">
    <property type="entry name" value="RDM1_sf"/>
</dbReference>
<feature type="region of interest" description="Disordered" evidence="1">
    <location>
        <begin position="56"/>
        <end position="75"/>
    </location>
</feature>
<protein>
    <recommendedName>
        <fullName evidence="4">Protein RDM1</fullName>
    </recommendedName>
</protein>
<sequence>MLRRQSPACTKHLLVSDSDTESDNLSDYHGPRPLKRNKKENEIDKGKDIKWECSKRKRNKKEKIGDGESSQNVKAFKEDPDSVIEQAKKYQEHMKEIPIPPTHGSDVVFITWRGLARYMMEFYGQPLHYLTHVLVKQWDESRIGAEDEDKPIINIINPIKAETIIWGMEEVHRRCTSHVHLTSLWLCDPGYHAFVDDVIPLY</sequence>
<evidence type="ECO:0000313" key="3">
    <source>
        <dbReference type="Proteomes" id="UP000594261"/>
    </source>
</evidence>
<evidence type="ECO:0000313" key="2">
    <source>
        <dbReference type="EnsemblPlants" id="QL08p059729:mrna"/>
    </source>
</evidence>
<dbReference type="GO" id="GO:0080188">
    <property type="term" value="P:gene silencing by siRNA-directed DNA methylation"/>
    <property type="evidence" value="ECO:0007669"/>
    <property type="project" value="InterPro"/>
</dbReference>
<dbReference type="PANTHER" id="PTHR36366">
    <property type="entry name" value="PROTEIN RDM1"/>
    <property type="match status" value="1"/>
</dbReference>
<reference evidence="2" key="2">
    <citation type="submission" date="2021-01" db="UniProtKB">
        <authorList>
            <consortium name="EnsemblPlants"/>
        </authorList>
    </citation>
    <scope>IDENTIFICATION</scope>
</reference>
<feature type="region of interest" description="Disordered" evidence="1">
    <location>
        <begin position="1"/>
        <end position="47"/>
    </location>
</feature>
<dbReference type="EnsemblPlants" id="QL08p059729:mrna">
    <property type="protein sequence ID" value="QL08p059729:mrna"/>
    <property type="gene ID" value="QL08p059729"/>
</dbReference>